<dbReference type="KEGG" id="cci:CC1G_14076"/>
<dbReference type="RefSeq" id="XP_002911544.1">
    <property type="nucleotide sequence ID" value="XM_002911498.1"/>
</dbReference>
<dbReference type="Proteomes" id="UP000001861">
    <property type="component" value="Unassembled WGS sequence"/>
</dbReference>
<keyword evidence="2" id="KW-1185">Reference proteome</keyword>
<gene>
    <name evidence="1" type="ORF">CC1G_14076</name>
</gene>
<dbReference type="AlphaFoldDB" id="D6RL49"/>
<dbReference type="HOGENOM" id="CLU_2372718_0_0_1"/>
<dbReference type="GeneID" id="9379035"/>
<dbReference type="EMBL" id="AACS02000003">
    <property type="protein sequence ID" value="EFI28050.1"/>
    <property type="molecule type" value="Genomic_DNA"/>
</dbReference>
<protein>
    <submittedName>
        <fullName evidence="1">Uncharacterized protein</fullName>
    </submittedName>
</protein>
<dbReference type="VEuPathDB" id="FungiDB:CC1G_14076"/>
<comment type="caution">
    <text evidence="1">The sequence shown here is derived from an EMBL/GenBank/DDBJ whole genome shotgun (WGS) entry which is preliminary data.</text>
</comment>
<accession>D6RL49</accession>
<reference evidence="1 2" key="1">
    <citation type="journal article" date="2010" name="Proc. Natl. Acad. Sci. U.S.A.">
        <title>Insights into evolution of multicellular fungi from the assembled chromosomes of the mushroom Coprinopsis cinerea (Coprinus cinereus).</title>
        <authorList>
            <person name="Stajich J.E."/>
            <person name="Wilke S.K."/>
            <person name="Ahren D."/>
            <person name="Au C.H."/>
            <person name="Birren B.W."/>
            <person name="Borodovsky M."/>
            <person name="Burns C."/>
            <person name="Canback B."/>
            <person name="Casselton L.A."/>
            <person name="Cheng C.K."/>
            <person name="Deng J."/>
            <person name="Dietrich F.S."/>
            <person name="Fargo D.C."/>
            <person name="Farman M.L."/>
            <person name="Gathman A.C."/>
            <person name="Goldberg J."/>
            <person name="Guigo R."/>
            <person name="Hoegger P.J."/>
            <person name="Hooker J.B."/>
            <person name="Huggins A."/>
            <person name="James T.Y."/>
            <person name="Kamada T."/>
            <person name="Kilaru S."/>
            <person name="Kodira C."/>
            <person name="Kues U."/>
            <person name="Kupfer D."/>
            <person name="Kwan H.S."/>
            <person name="Lomsadze A."/>
            <person name="Li W."/>
            <person name="Lilly W.W."/>
            <person name="Ma L.J."/>
            <person name="Mackey A.J."/>
            <person name="Manning G."/>
            <person name="Martin F."/>
            <person name="Muraguchi H."/>
            <person name="Natvig D.O."/>
            <person name="Palmerini H."/>
            <person name="Ramesh M.A."/>
            <person name="Rehmeyer C.J."/>
            <person name="Roe B.A."/>
            <person name="Shenoy N."/>
            <person name="Stanke M."/>
            <person name="Ter-Hovhannisyan V."/>
            <person name="Tunlid A."/>
            <person name="Velagapudi R."/>
            <person name="Vision T.J."/>
            <person name="Zeng Q."/>
            <person name="Zolan M.E."/>
            <person name="Pukkila P.J."/>
        </authorList>
    </citation>
    <scope>NUCLEOTIDE SEQUENCE [LARGE SCALE GENOMIC DNA]</scope>
    <source>
        <strain evidence="2">Okayama-7 / 130 / ATCC MYA-4618 / FGSC 9003</strain>
    </source>
</reference>
<sequence>MVERRKGDKKHPELVICDDLYGEGRLCVHERKDPVVKGHVIPLVRAVTEYLCNHKSFGPLWDNMRHHAFRSGDELTLLIRCMERPLQKGAPTMYL</sequence>
<dbReference type="InParanoid" id="D6RL49"/>
<evidence type="ECO:0000313" key="1">
    <source>
        <dbReference type="EMBL" id="EFI28050.1"/>
    </source>
</evidence>
<proteinExistence type="predicted"/>
<evidence type="ECO:0000313" key="2">
    <source>
        <dbReference type="Proteomes" id="UP000001861"/>
    </source>
</evidence>
<organism evidence="1 2">
    <name type="scientific">Coprinopsis cinerea (strain Okayama-7 / 130 / ATCC MYA-4618 / FGSC 9003)</name>
    <name type="common">Inky cap fungus</name>
    <name type="synonym">Hormographiella aspergillata</name>
    <dbReference type="NCBI Taxonomy" id="240176"/>
    <lineage>
        <taxon>Eukaryota</taxon>
        <taxon>Fungi</taxon>
        <taxon>Dikarya</taxon>
        <taxon>Basidiomycota</taxon>
        <taxon>Agaricomycotina</taxon>
        <taxon>Agaricomycetes</taxon>
        <taxon>Agaricomycetidae</taxon>
        <taxon>Agaricales</taxon>
        <taxon>Agaricineae</taxon>
        <taxon>Psathyrellaceae</taxon>
        <taxon>Coprinopsis</taxon>
    </lineage>
</organism>
<name>D6RL49_COPC7</name>